<dbReference type="Gene3D" id="3.40.190.10">
    <property type="entry name" value="Periplasmic binding protein-like II"/>
    <property type="match status" value="2"/>
</dbReference>
<dbReference type="Proteomes" id="UP000023755">
    <property type="component" value="Chromosome"/>
</dbReference>
<evidence type="ECO:0008006" key="3">
    <source>
        <dbReference type="Google" id="ProtNLM"/>
    </source>
</evidence>
<dbReference type="AlphaFoldDB" id="X5H4K4"/>
<dbReference type="HOGENOM" id="CLU_1169675_0_0_5"/>
<dbReference type="STRING" id="1286528.NHE_0690"/>
<dbReference type="EMBL" id="CP007481">
    <property type="protein sequence ID" value="AHX11623.1"/>
    <property type="molecule type" value="Genomic_DNA"/>
</dbReference>
<evidence type="ECO:0000313" key="2">
    <source>
        <dbReference type="Proteomes" id="UP000023755"/>
    </source>
</evidence>
<accession>X5H4K4</accession>
<evidence type="ECO:0000313" key="1">
    <source>
        <dbReference type="EMBL" id="AHX11623.1"/>
    </source>
</evidence>
<dbReference type="KEGG" id="nhm:NHE_0690"/>
<organism evidence="1 2">
    <name type="scientific">Neorickettsia helminthoeca str. Oregon</name>
    <dbReference type="NCBI Taxonomy" id="1286528"/>
    <lineage>
        <taxon>Bacteria</taxon>
        <taxon>Pseudomonadati</taxon>
        <taxon>Pseudomonadota</taxon>
        <taxon>Alphaproteobacteria</taxon>
        <taxon>Rickettsiales</taxon>
        <taxon>Anaplasmataceae</taxon>
        <taxon>Neorickettsia</taxon>
    </lineage>
</organism>
<proteinExistence type="predicted"/>
<dbReference type="SUPFAM" id="SSF53850">
    <property type="entry name" value="Periplasmic binding protein-like II"/>
    <property type="match status" value="1"/>
</dbReference>
<reference evidence="1 2" key="1">
    <citation type="submission" date="2014-03" db="EMBL/GenBank/DDBJ databases">
        <title>Sequencing and Comparison of Genomes and Transcriptome Profiles of Human Ehrlichiosis Agents.</title>
        <authorList>
            <person name="Lin M."/>
            <person name="Daugherty S.C."/>
            <person name="Nagaraj S."/>
            <person name="Cheng Z."/>
            <person name="Xiong Q."/>
            <person name="Lin F.-Y."/>
            <person name="Sengamalay N."/>
            <person name="Ott S."/>
            <person name="Godinez A."/>
            <person name="Tallon L.J."/>
            <person name="Sadzewicz L."/>
            <person name="Fraser C.M."/>
            <person name="Dunning Hotopp J.C."/>
            <person name="Rikihisa Y."/>
        </authorList>
    </citation>
    <scope>NUCLEOTIDE SEQUENCE [LARGE SCALE GENOMIC DNA]</scope>
    <source>
        <strain evidence="1 2">Oregon</strain>
    </source>
</reference>
<name>X5H4K4_9RICK</name>
<dbReference type="RefSeq" id="WP_051579645.1">
    <property type="nucleotide sequence ID" value="NZ_CP007481.1"/>
</dbReference>
<protein>
    <recommendedName>
        <fullName evidence="3">Bacterial extracellular solute-binding family protein</fullName>
    </recommendedName>
</protein>
<gene>
    <name evidence="1" type="ORF">NHE_0690</name>
</gene>
<sequence>MRKLFILLILFYSSVGFSISDLHLVVDSSLSLPVRKIIREYAKEQSIIITADFSASKELLKSSEKGAHIVISVHDKKSNSNLRGVNFASDRLYLCLARGSRVEKLISKGGNLNTILKIAKKHSTFIVPNLNSQIGAIIKDVMVKLKIDRYVEIGNFENLGYTAIRSGAFAILPGSIATQYEGAGLEKLFEIPRNLYPKIQYTVSIVDSRGIEQSRDFIRFLFLESVLLRGLGFYQGV</sequence>
<keyword evidence="2" id="KW-1185">Reference proteome</keyword>
<dbReference type="OrthoDB" id="7165333at2"/>